<evidence type="ECO:0000256" key="11">
    <source>
        <dbReference type="ARBA" id="ARBA00022833"/>
    </source>
</evidence>
<evidence type="ECO:0000256" key="5">
    <source>
        <dbReference type="ARBA" id="ARBA00011245"/>
    </source>
</evidence>
<feature type="domain" description="Metallo-beta-lactamase" evidence="13">
    <location>
        <begin position="63"/>
        <end position="246"/>
    </location>
</feature>
<sequence length="317" mass="34680">MQLGEPEVKKQIMGLRRHVLATAIGIGIVSLGCQSLAQQQDFSKTEIETIPVAEGIYMLVGEGGNIGVSAGEDGVFMVDDQFAPLTEKIKAAIAEITDKPIRFLLNTHWHGDHTGGNENLGNAGVVIVAHDQVRERMSREQFMEAFQRTVPASPKAALPVVTFNDTTTFHLNGQTIHTFHVEPAHTDGDSVLHFKEADVIHTGDVYFNGRYPFIDTSSGGSVEGMLAAADKVLALATETTKIIPGHGSLSNRAELEVYRKMLVDVRDRTQAAIDKGTSLEDFIASKPTADYDEKWGQDFMSPEKFLTIVYKDLAKQP</sequence>
<accession>A0A2W1JPK3</accession>
<dbReference type="CDD" id="cd16282">
    <property type="entry name" value="metallo-hydrolase-like_MBL-fold"/>
    <property type="match status" value="1"/>
</dbReference>
<evidence type="ECO:0000313" key="15">
    <source>
        <dbReference type="Proteomes" id="UP000248857"/>
    </source>
</evidence>
<evidence type="ECO:0000256" key="10">
    <source>
        <dbReference type="ARBA" id="ARBA00022801"/>
    </source>
</evidence>
<comment type="catalytic activity">
    <reaction evidence="1">
        <text>a beta-lactam + H2O = a substituted beta-amino acid</text>
        <dbReference type="Rhea" id="RHEA:20401"/>
        <dbReference type="ChEBI" id="CHEBI:15377"/>
        <dbReference type="ChEBI" id="CHEBI:35627"/>
        <dbReference type="ChEBI" id="CHEBI:140347"/>
        <dbReference type="EC" id="3.5.2.6"/>
    </reaction>
</comment>
<dbReference type="Gene3D" id="3.60.15.10">
    <property type="entry name" value="Ribonuclease Z/Hydroxyacylglutathione hydrolase-like"/>
    <property type="match status" value="1"/>
</dbReference>
<dbReference type="Pfam" id="PF00753">
    <property type="entry name" value="Lactamase_B"/>
    <property type="match status" value="1"/>
</dbReference>
<reference evidence="14 15" key="1">
    <citation type="journal article" date="2018" name="Sci. Rep.">
        <title>A novel species of the marine cyanobacterium Acaryochloris with a unique pigment content and lifestyle.</title>
        <authorList>
            <person name="Partensky F."/>
            <person name="Six C."/>
            <person name="Ratin M."/>
            <person name="Garczarek L."/>
            <person name="Vaulot D."/>
            <person name="Probert I."/>
            <person name="Calteau A."/>
            <person name="Gourvil P."/>
            <person name="Marie D."/>
            <person name="Grebert T."/>
            <person name="Bouchier C."/>
            <person name="Le Panse S."/>
            <person name="Gachenot M."/>
            <person name="Rodriguez F."/>
            <person name="Garrido J.L."/>
        </authorList>
    </citation>
    <scope>NUCLEOTIDE SEQUENCE [LARGE SCALE GENOMIC DNA]</scope>
    <source>
        <strain evidence="14 15">RCC1774</strain>
    </source>
</reference>
<organism evidence="14 15">
    <name type="scientific">Acaryochloris thomasi RCC1774</name>
    <dbReference type="NCBI Taxonomy" id="1764569"/>
    <lineage>
        <taxon>Bacteria</taxon>
        <taxon>Bacillati</taxon>
        <taxon>Cyanobacteriota</taxon>
        <taxon>Cyanophyceae</taxon>
        <taxon>Acaryochloridales</taxon>
        <taxon>Acaryochloridaceae</taxon>
        <taxon>Acaryochloris</taxon>
        <taxon>Acaryochloris thomasi</taxon>
    </lineage>
</organism>
<evidence type="ECO:0000256" key="1">
    <source>
        <dbReference type="ARBA" id="ARBA00001526"/>
    </source>
</evidence>
<dbReference type="SMART" id="SM00849">
    <property type="entry name" value="Lactamase_B"/>
    <property type="match status" value="1"/>
</dbReference>
<evidence type="ECO:0000256" key="3">
    <source>
        <dbReference type="ARBA" id="ARBA00004418"/>
    </source>
</evidence>
<dbReference type="RefSeq" id="WP_233501235.1">
    <property type="nucleotide sequence ID" value="NZ_CAWNWM010000001.1"/>
</dbReference>
<keyword evidence="15" id="KW-1185">Reference proteome</keyword>
<keyword evidence="9" id="KW-0574">Periplasm</keyword>
<evidence type="ECO:0000256" key="6">
    <source>
        <dbReference type="ARBA" id="ARBA00012865"/>
    </source>
</evidence>
<dbReference type="InterPro" id="IPR001018">
    <property type="entry name" value="Beta-lactamase_class-B_CS"/>
</dbReference>
<evidence type="ECO:0000256" key="9">
    <source>
        <dbReference type="ARBA" id="ARBA00022764"/>
    </source>
</evidence>
<dbReference type="GO" id="GO:0042597">
    <property type="term" value="C:periplasmic space"/>
    <property type="evidence" value="ECO:0007669"/>
    <property type="project" value="UniProtKB-SubCell"/>
</dbReference>
<evidence type="ECO:0000256" key="8">
    <source>
        <dbReference type="ARBA" id="ARBA00022729"/>
    </source>
</evidence>
<dbReference type="PANTHER" id="PTHR42951">
    <property type="entry name" value="METALLO-BETA-LACTAMASE DOMAIN-CONTAINING"/>
    <property type="match status" value="1"/>
</dbReference>
<dbReference type="GO" id="GO:0046677">
    <property type="term" value="P:response to antibiotic"/>
    <property type="evidence" value="ECO:0007669"/>
    <property type="project" value="UniProtKB-KW"/>
</dbReference>
<keyword evidence="10 14" id="KW-0378">Hydrolase</keyword>
<comment type="similarity">
    <text evidence="4">Belongs to the metallo-beta-lactamase superfamily. Class-B beta-lactamase family.</text>
</comment>
<comment type="subunit">
    <text evidence="5">Monomer.</text>
</comment>
<dbReference type="PANTHER" id="PTHR42951:SF4">
    <property type="entry name" value="ACYL-COENZYME A THIOESTERASE MBLAC2"/>
    <property type="match status" value="1"/>
</dbReference>
<dbReference type="InterPro" id="IPR050855">
    <property type="entry name" value="NDM-1-like"/>
</dbReference>
<dbReference type="EMBL" id="PQWO01000001">
    <property type="protein sequence ID" value="PZD75176.1"/>
    <property type="molecule type" value="Genomic_DNA"/>
</dbReference>
<dbReference type="GO" id="GO:0017001">
    <property type="term" value="P:antibiotic catabolic process"/>
    <property type="evidence" value="ECO:0007669"/>
    <property type="project" value="InterPro"/>
</dbReference>
<evidence type="ECO:0000256" key="4">
    <source>
        <dbReference type="ARBA" id="ARBA00005250"/>
    </source>
</evidence>
<evidence type="ECO:0000256" key="2">
    <source>
        <dbReference type="ARBA" id="ARBA00001947"/>
    </source>
</evidence>
<proteinExistence type="inferred from homology"/>
<evidence type="ECO:0000256" key="12">
    <source>
        <dbReference type="ARBA" id="ARBA00023251"/>
    </source>
</evidence>
<comment type="cofactor">
    <cofactor evidence="2">
        <name>Zn(2+)</name>
        <dbReference type="ChEBI" id="CHEBI:29105"/>
    </cofactor>
</comment>
<dbReference type="InterPro" id="IPR001279">
    <property type="entry name" value="Metallo-B-lactamas"/>
</dbReference>
<name>A0A2W1JPK3_9CYAN</name>
<keyword evidence="8" id="KW-0732">Signal</keyword>
<dbReference type="PROSITE" id="PS00743">
    <property type="entry name" value="BETA_LACTAMASE_B_1"/>
    <property type="match status" value="1"/>
</dbReference>
<comment type="caution">
    <text evidence="14">The sequence shown here is derived from an EMBL/GenBank/DDBJ whole genome shotgun (WGS) entry which is preliminary data.</text>
</comment>
<evidence type="ECO:0000259" key="13">
    <source>
        <dbReference type="SMART" id="SM00849"/>
    </source>
</evidence>
<dbReference type="AlphaFoldDB" id="A0A2W1JPK3"/>
<keyword evidence="12" id="KW-0046">Antibiotic resistance</keyword>
<evidence type="ECO:0000256" key="7">
    <source>
        <dbReference type="ARBA" id="ARBA00022723"/>
    </source>
</evidence>
<dbReference type="Proteomes" id="UP000248857">
    <property type="component" value="Unassembled WGS sequence"/>
</dbReference>
<keyword evidence="7" id="KW-0479">Metal-binding</keyword>
<gene>
    <name evidence="14" type="primary">cphA_1</name>
    <name evidence="14" type="ORF">C1752_00024</name>
</gene>
<protein>
    <recommendedName>
        <fullName evidence="6">beta-lactamase</fullName>
        <ecNumber evidence="6">3.5.2.6</ecNumber>
    </recommendedName>
</protein>
<dbReference type="GO" id="GO:0008800">
    <property type="term" value="F:beta-lactamase activity"/>
    <property type="evidence" value="ECO:0007669"/>
    <property type="project" value="UniProtKB-EC"/>
</dbReference>
<evidence type="ECO:0000313" key="14">
    <source>
        <dbReference type="EMBL" id="PZD75176.1"/>
    </source>
</evidence>
<dbReference type="InterPro" id="IPR036866">
    <property type="entry name" value="RibonucZ/Hydroxyglut_hydro"/>
</dbReference>
<dbReference type="EC" id="3.5.2.6" evidence="6"/>
<dbReference type="SUPFAM" id="SSF56281">
    <property type="entry name" value="Metallo-hydrolase/oxidoreductase"/>
    <property type="match status" value="1"/>
</dbReference>
<keyword evidence="11" id="KW-0862">Zinc</keyword>
<dbReference type="GO" id="GO:0008270">
    <property type="term" value="F:zinc ion binding"/>
    <property type="evidence" value="ECO:0007669"/>
    <property type="project" value="InterPro"/>
</dbReference>
<comment type="subcellular location">
    <subcellularLocation>
        <location evidence="3">Periplasm</location>
    </subcellularLocation>
</comment>